<dbReference type="Gene3D" id="3.40.50.2020">
    <property type="match status" value="1"/>
</dbReference>
<evidence type="ECO:0000313" key="3">
    <source>
        <dbReference type="Proteomes" id="UP000293550"/>
    </source>
</evidence>
<proteinExistence type="predicted"/>
<dbReference type="InterPro" id="IPR000836">
    <property type="entry name" value="PRTase_dom"/>
</dbReference>
<organism evidence="2 3">
    <name type="scientific">Candidatus Finniella inopinata</name>
    <dbReference type="NCBI Taxonomy" id="1696036"/>
    <lineage>
        <taxon>Bacteria</taxon>
        <taxon>Pseudomonadati</taxon>
        <taxon>Pseudomonadota</taxon>
        <taxon>Alphaproteobacteria</taxon>
        <taxon>Holosporales</taxon>
        <taxon>Candidatus Paracaedibacteraceae</taxon>
        <taxon>Candidatus Finniella</taxon>
    </lineage>
</organism>
<dbReference type="SUPFAM" id="SSF53271">
    <property type="entry name" value="PRTase-like"/>
    <property type="match status" value="1"/>
</dbReference>
<comment type="caution">
    <text evidence="2">The sequence shown here is derived from an EMBL/GenBank/DDBJ whole genome shotgun (WGS) entry which is preliminary data.</text>
</comment>
<dbReference type="PANTHER" id="PTHR43218:SF1">
    <property type="entry name" value="PHOSPHORIBOSYLTRANSFERASE"/>
    <property type="match status" value="1"/>
</dbReference>
<dbReference type="Proteomes" id="UP000293550">
    <property type="component" value="Unassembled WGS sequence"/>
</dbReference>
<gene>
    <name evidence="2" type="ORF">EQU50_01500</name>
</gene>
<dbReference type="InterPro" id="IPR029057">
    <property type="entry name" value="PRTase-like"/>
</dbReference>
<dbReference type="CDD" id="cd06223">
    <property type="entry name" value="PRTases_typeI"/>
    <property type="match status" value="1"/>
</dbReference>
<accession>A0A4V2E010</accession>
<dbReference type="PANTHER" id="PTHR43218">
    <property type="entry name" value="PHOSPHORIBOSYLTRANSFERASE-RELATED"/>
    <property type="match status" value="1"/>
</dbReference>
<protein>
    <recommendedName>
        <fullName evidence="1">Phosphoribosyltransferase domain-containing protein</fullName>
    </recommendedName>
</protein>
<keyword evidence="3" id="KW-1185">Reference proteome</keyword>
<evidence type="ECO:0000313" key="2">
    <source>
        <dbReference type="EMBL" id="RZI46927.1"/>
    </source>
</evidence>
<feature type="domain" description="Phosphoribosyltransferase" evidence="1">
    <location>
        <begin position="65"/>
        <end position="184"/>
    </location>
</feature>
<sequence>MTLKLYEIMLGIFLLTGFFAPSIQATTNKNNQKINVGHKTFNIPFAPVPQTKIKILYVNLKDNIELIQALAAEIAAYINANRGKIDVIITPESNTIAIAYAVYEKTKIPYIVLTKKQRPDMGPKAISVPVKSITTAGNQTLWISEDNIEAIKGKKVLILDDVVSTGNTLAAMKELVGMAGGKLILNPLVCFCEGEKRSDVTAVSDTVLPVIPVS</sequence>
<dbReference type="EMBL" id="SCFB01000002">
    <property type="protein sequence ID" value="RZI46927.1"/>
    <property type="molecule type" value="Genomic_DNA"/>
</dbReference>
<dbReference type="RefSeq" id="WP_130153397.1">
    <property type="nucleotide sequence ID" value="NZ_SCFB01000002.1"/>
</dbReference>
<reference evidence="2 3" key="1">
    <citation type="submission" date="2018-10" db="EMBL/GenBank/DDBJ databases">
        <title>An updated phylogeny of the Alphaproteobacteria reveals that the parasitic Rickettsiales and Holosporales have independent origins.</title>
        <authorList>
            <person name="Munoz-Gomez S.A."/>
            <person name="Hess S."/>
            <person name="Burger G."/>
            <person name="Lang B.F."/>
            <person name="Susko E."/>
            <person name="Slamovits C.H."/>
            <person name="Roger A.J."/>
        </authorList>
    </citation>
    <scope>NUCLEOTIDE SEQUENCE [LARGE SCALE GENOMIC DNA]</scope>
    <source>
        <strain evidence="2">HOLO01</strain>
    </source>
</reference>
<dbReference type="Pfam" id="PF00156">
    <property type="entry name" value="Pribosyltran"/>
    <property type="match status" value="1"/>
</dbReference>
<name>A0A4V2E010_9PROT</name>
<evidence type="ECO:0000259" key="1">
    <source>
        <dbReference type="Pfam" id="PF00156"/>
    </source>
</evidence>
<dbReference type="AlphaFoldDB" id="A0A4V2E010"/>
<dbReference type="OrthoDB" id="7060065at2"/>